<dbReference type="InterPro" id="IPR057264">
    <property type="entry name" value="Ribosomal_uL24_C"/>
</dbReference>
<evidence type="ECO:0000256" key="4">
    <source>
        <dbReference type="ARBA" id="ARBA00022980"/>
    </source>
</evidence>
<dbReference type="STRING" id="760142.Hipma_1366"/>
<dbReference type="KEGG" id="hmr:Hipma_1366"/>
<evidence type="ECO:0000256" key="3">
    <source>
        <dbReference type="ARBA" id="ARBA00022884"/>
    </source>
</evidence>
<dbReference type="Pfam" id="PF00467">
    <property type="entry name" value="KOW"/>
    <property type="match status" value="1"/>
</dbReference>
<dbReference type="GO" id="GO:1990904">
    <property type="term" value="C:ribonucleoprotein complex"/>
    <property type="evidence" value="ECO:0007669"/>
    <property type="project" value="UniProtKB-KW"/>
</dbReference>
<dbReference type="InterPro" id="IPR005824">
    <property type="entry name" value="KOW"/>
</dbReference>
<evidence type="ECO:0000256" key="8">
    <source>
        <dbReference type="HAMAP-Rule" id="MF_01326"/>
    </source>
</evidence>
<organism evidence="10 11">
    <name type="scientific">Hippea maritima (strain ATCC 700847 / DSM 10411 / MH2)</name>
    <dbReference type="NCBI Taxonomy" id="760142"/>
    <lineage>
        <taxon>Bacteria</taxon>
        <taxon>Pseudomonadati</taxon>
        <taxon>Campylobacterota</taxon>
        <taxon>Desulfurellia</taxon>
        <taxon>Desulfurellales</taxon>
        <taxon>Hippeaceae</taxon>
        <taxon>Hippea</taxon>
    </lineage>
</organism>
<gene>
    <name evidence="8" type="primary">rplX</name>
    <name evidence="10" type="ordered locus">Hipma_1366</name>
</gene>
<dbReference type="FunFam" id="2.30.30.30:FF:000004">
    <property type="entry name" value="50S ribosomal protein L24"/>
    <property type="match status" value="1"/>
</dbReference>
<dbReference type="EMBL" id="CP002606">
    <property type="protein sequence ID" value="AEA34322.1"/>
    <property type="molecule type" value="Genomic_DNA"/>
</dbReference>
<keyword evidence="5 8" id="KW-0687">Ribonucleoprotein</keyword>
<dbReference type="Pfam" id="PF17136">
    <property type="entry name" value="ribosomal_L24"/>
    <property type="match status" value="1"/>
</dbReference>
<dbReference type="Gene3D" id="2.30.30.30">
    <property type="match status" value="1"/>
</dbReference>
<reference evidence="11" key="2">
    <citation type="submission" date="2011-03" db="EMBL/GenBank/DDBJ databases">
        <title>The complete genome of Hippea maritima DSM 10411.</title>
        <authorList>
            <consortium name="US DOE Joint Genome Institute (JGI-PGF)"/>
            <person name="Lucas S."/>
            <person name="Copeland A."/>
            <person name="Lapidus A."/>
            <person name="Bruce D."/>
            <person name="Goodwin L."/>
            <person name="Pitluck S."/>
            <person name="Peters L."/>
            <person name="Kyrpides N."/>
            <person name="Mavromatis K."/>
            <person name="Pagani I."/>
            <person name="Ivanova N."/>
            <person name="Mikhailova N."/>
            <person name="Lu M."/>
            <person name="Detter J.C."/>
            <person name="Tapia R."/>
            <person name="Han C."/>
            <person name="Land M."/>
            <person name="Hauser L."/>
            <person name="Markowitz V."/>
            <person name="Cheng J.-F."/>
            <person name="Hugenholtz P."/>
            <person name="Woyke T."/>
            <person name="Wu D."/>
            <person name="Spring S."/>
            <person name="Schroeder M."/>
            <person name="Brambilla E."/>
            <person name="Klenk H.-P."/>
            <person name="Eisen J.A."/>
        </authorList>
    </citation>
    <scope>NUCLEOTIDE SEQUENCE [LARGE SCALE GENOMIC DNA]</scope>
    <source>
        <strain evidence="11">ATCC 700847 / DSM 10411 / MH2</strain>
    </source>
</reference>
<evidence type="ECO:0000256" key="7">
    <source>
        <dbReference type="ARBA" id="ARBA00058688"/>
    </source>
</evidence>
<dbReference type="InterPro" id="IPR041988">
    <property type="entry name" value="Ribosomal_uL24_KOW"/>
</dbReference>
<dbReference type="PANTHER" id="PTHR12903">
    <property type="entry name" value="MITOCHONDRIAL RIBOSOMAL PROTEIN L24"/>
    <property type="match status" value="1"/>
</dbReference>
<keyword evidence="4 8" id="KW-0689">Ribosomal protein</keyword>
<comment type="function">
    <text evidence="8">One of two assembly initiator proteins, it binds directly to the 5'-end of the 23S rRNA, where it nucleates assembly of the 50S subunit.</text>
</comment>
<dbReference type="HOGENOM" id="CLU_093315_2_0_7"/>
<dbReference type="GO" id="GO:0006412">
    <property type="term" value="P:translation"/>
    <property type="evidence" value="ECO:0007669"/>
    <property type="project" value="UniProtKB-UniRule"/>
</dbReference>
<dbReference type="eggNOG" id="COG0198">
    <property type="taxonomic scope" value="Bacteria"/>
</dbReference>
<dbReference type="HAMAP" id="MF_01326_B">
    <property type="entry name" value="Ribosomal_uL24_B"/>
    <property type="match status" value="1"/>
</dbReference>
<evidence type="ECO:0000259" key="9">
    <source>
        <dbReference type="SMART" id="SM00739"/>
    </source>
</evidence>
<dbReference type="Proteomes" id="UP000008139">
    <property type="component" value="Chromosome"/>
</dbReference>
<accession>F2LXT1</accession>
<dbReference type="GO" id="GO:0005840">
    <property type="term" value="C:ribosome"/>
    <property type="evidence" value="ECO:0007669"/>
    <property type="project" value="UniProtKB-KW"/>
</dbReference>
<comment type="function">
    <text evidence="7 8">One of the proteins that surrounds the polypeptide exit tunnel on the outside of the subunit.</text>
</comment>
<reference evidence="10 11" key="1">
    <citation type="journal article" date="2011" name="Stand. Genomic Sci.">
        <title>Complete genome sequence of the thermophilic sulfur-reducer Hippea maritima type strain (MH(2)).</title>
        <authorList>
            <person name="Huntemann M."/>
            <person name="Lu M."/>
            <person name="Nolan M."/>
            <person name="Lapidus A."/>
            <person name="Lucas S."/>
            <person name="Hammon N."/>
            <person name="Deshpande S."/>
            <person name="Cheng J.F."/>
            <person name="Tapia R."/>
            <person name="Han C."/>
            <person name="Goodwin L."/>
            <person name="Pitluck S."/>
            <person name="Liolios K."/>
            <person name="Pagani I."/>
            <person name="Ivanova N."/>
            <person name="Ovchinikova G."/>
            <person name="Pati A."/>
            <person name="Chen A."/>
            <person name="Palaniappan K."/>
            <person name="Land M."/>
            <person name="Hauser L."/>
            <person name="Jeffries C.D."/>
            <person name="Detter J.C."/>
            <person name="Brambilla E.M."/>
            <person name="Rohde M."/>
            <person name="Spring S."/>
            <person name="Goker M."/>
            <person name="Woyke T."/>
            <person name="Bristow J."/>
            <person name="Eisen J.A."/>
            <person name="Markowitz V."/>
            <person name="Hugenholtz P."/>
            <person name="Kyrpides N.C."/>
            <person name="Klenk H.P."/>
            <person name="Mavromatis K."/>
        </authorList>
    </citation>
    <scope>NUCLEOTIDE SEQUENCE [LARGE SCALE GENOMIC DNA]</scope>
    <source>
        <strain evidence="11">ATCC 700847 / DSM 10411 / MH2</strain>
    </source>
</reference>
<dbReference type="GO" id="GO:0003735">
    <property type="term" value="F:structural constituent of ribosome"/>
    <property type="evidence" value="ECO:0007669"/>
    <property type="project" value="InterPro"/>
</dbReference>
<dbReference type="AlphaFoldDB" id="F2LXT1"/>
<evidence type="ECO:0000256" key="1">
    <source>
        <dbReference type="ARBA" id="ARBA00010618"/>
    </source>
</evidence>
<feature type="domain" description="KOW" evidence="9">
    <location>
        <begin position="7"/>
        <end position="34"/>
    </location>
</feature>
<name>F2LXT1_HIPMA</name>
<comment type="similarity">
    <text evidence="1 8">Belongs to the universal ribosomal protein uL24 family.</text>
</comment>
<evidence type="ECO:0000313" key="11">
    <source>
        <dbReference type="Proteomes" id="UP000008139"/>
    </source>
</evidence>
<dbReference type="SMART" id="SM00739">
    <property type="entry name" value="KOW"/>
    <property type="match status" value="1"/>
</dbReference>
<keyword evidence="2 8" id="KW-0699">rRNA-binding</keyword>
<evidence type="ECO:0000256" key="2">
    <source>
        <dbReference type="ARBA" id="ARBA00022730"/>
    </source>
</evidence>
<dbReference type="InterPro" id="IPR003256">
    <property type="entry name" value="Ribosomal_uL24"/>
</dbReference>
<comment type="subunit">
    <text evidence="8">Part of the 50S ribosomal subunit.</text>
</comment>
<dbReference type="RefSeq" id="WP_013682354.1">
    <property type="nucleotide sequence ID" value="NC_015318.1"/>
</dbReference>
<protein>
    <recommendedName>
        <fullName evidence="6 8">Large ribosomal subunit protein uL24</fullName>
    </recommendedName>
</protein>
<evidence type="ECO:0000256" key="6">
    <source>
        <dbReference type="ARBA" id="ARBA00035206"/>
    </source>
</evidence>
<dbReference type="CDD" id="cd06089">
    <property type="entry name" value="KOW_RPL26"/>
    <property type="match status" value="1"/>
</dbReference>
<keyword evidence="11" id="KW-1185">Reference proteome</keyword>
<sequence>MKRIRTRLKKSDKVKVIAGKDKGKEGNVISFVPEKDRVIVEGVNVIKKHVKASETTKGGIVEKEAPIHISNVMLVCPHCNKPTRIGVKFLESGEKVRYCKKCGETI</sequence>
<dbReference type="InterPro" id="IPR008991">
    <property type="entry name" value="Translation_prot_SH3-like_sf"/>
</dbReference>
<evidence type="ECO:0000313" key="10">
    <source>
        <dbReference type="EMBL" id="AEA34322.1"/>
    </source>
</evidence>
<keyword evidence="3 8" id="KW-0694">RNA-binding</keyword>
<dbReference type="GO" id="GO:0019843">
    <property type="term" value="F:rRNA binding"/>
    <property type="evidence" value="ECO:0007669"/>
    <property type="project" value="UniProtKB-UniRule"/>
</dbReference>
<dbReference type="SUPFAM" id="SSF50104">
    <property type="entry name" value="Translation proteins SH3-like domain"/>
    <property type="match status" value="1"/>
</dbReference>
<proteinExistence type="inferred from homology"/>
<dbReference type="InParanoid" id="F2LXT1"/>
<dbReference type="NCBIfam" id="TIGR01079">
    <property type="entry name" value="rplX_bact"/>
    <property type="match status" value="1"/>
</dbReference>
<dbReference type="OrthoDB" id="9807419at2"/>
<dbReference type="FunCoup" id="F2LXT1">
    <property type="interactions" value="483"/>
</dbReference>
<evidence type="ECO:0000256" key="5">
    <source>
        <dbReference type="ARBA" id="ARBA00023274"/>
    </source>
</evidence>
<dbReference type="InterPro" id="IPR014722">
    <property type="entry name" value="Rib_uL2_dom2"/>
</dbReference>